<dbReference type="EMBL" id="CAUYUJ010002342">
    <property type="protein sequence ID" value="CAK0800361.1"/>
    <property type="molecule type" value="Genomic_DNA"/>
</dbReference>
<sequence>GAPPPSSTRRSWASPPRCWRRQARRPPPCRRTSARRTATATAPARWWTERWRAGATKGGSACCATCGAAPTTATARACASEAPACAP</sequence>
<feature type="compositionally biased region" description="Low complexity" evidence="1">
    <location>
        <begin position="35"/>
        <end position="46"/>
    </location>
</feature>
<gene>
    <name evidence="2" type="ORF">PCOR1329_LOCUS8529</name>
</gene>
<feature type="non-terminal residue" evidence="2">
    <location>
        <position position="87"/>
    </location>
</feature>
<name>A0ABN9Q3S5_9DINO</name>
<reference evidence="2" key="1">
    <citation type="submission" date="2023-10" db="EMBL/GenBank/DDBJ databases">
        <authorList>
            <person name="Chen Y."/>
            <person name="Shah S."/>
            <person name="Dougan E. K."/>
            <person name="Thang M."/>
            <person name="Chan C."/>
        </authorList>
    </citation>
    <scope>NUCLEOTIDE SEQUENCE [LARGE SCALE GENOMIC DNA]</scope>
</reference>
<dbReference type="Proteomes" id="UP001189429">
    <property type="component" value="Unassembled WGS sequence"/>
</dbReference>
<feature type="region of interest" description="Disordered" evidence="1">
    <location>
        <begin position="1"/>
        <end position="48"/>
    </location>
</feature>
<evidence type="ECO:0000313" key="3">
    <source>
        <dbReference type="Proteomes" id="UP001189429"/>
    </source>
</evidence>
<evidence type="ECO:0000256" key="1">
    <source>
        <dbReference type="SAM" id="MobiDB-lite"/>
    </source>
</evidence>
<keyword evidence="3" id="KW-1185">Reference proteome</keyword>
<proteinExistence type="predicted"/>
<feature type="compositionally biased region" description="Basic residues" evidence="1">
    <location>
        <begin position="18"/>
        <end position="34"/>
    </location>
</feature>
<organism evidence="2 3">
    <name type="scientific">Prorocentrum cordatum</name>
    <dbReference type="NCBI Taxonomy" id="2364126"/>
    <lineage>
        <taxon>Eukaryota</taxon>
        <taxon>Sar</taxon>
        <taxon>Alveolata</taxon>
        <taxon>Dinophyceae</taxon>
        <taxon>Prorocentrales</taxon>
        <taxon>Prorocentraceae</taxon>
        <taxon>Prorocentrum</taxon>
    </lineage>
</organism>
<protein>
    <submittedName>
        <fullName evidence="2">Uncharacterized protein</fullName>
    </submittedName>
</protein>
<feature type="non-terminal residue" evidence="2">
    <location>
        <position position="1"/>
    </location>
</feature>
<comment type="caution">
    <text evidence="2">The sequence shown here is derived from an EMBL/GenBank/DDBJ whole genome shotgun (WGS) entry which is preliminary data.</text>
</comment>
<accession>A0ABN9Q3S5</accession>
<evidence type="ECO:0000313" key="2">
    <source>
        <dbReference type="EMBL" id="CAK0800361.1"/>
    </source>
</evidence>